<dbReference type="OMA" id="NYRFTPV"/>
<dbReference type="AlphaFoldDB" id="G0U8D6"/>
<organism evidence="1">
    <name type="scientific">Trypanosoma vivax (strain Y486)</name>
    <dbReference type="NCBI Taxonomy" id="1055687"/>
    <lineage>
        <taxon>Eukaryota</taxon>
        <taxon>Discoba</taxon>
        <taxon>Euglenozoa</taxon>
        <taxon>Kinetoplastea</taxon>
        <taxon>Metakinetoplastina</taxon>
        <taxon>Trypanosomatida</taxon>
        <taxon>Trypanosomatidae</taxon>
        <taxon>Trypanosoma</taxon>
        <taxon>Duttonella</taxon>
    </lineage>
</organism>
<evidence type="ECO:0000313" key="1">
    <source>
        <dbReference type="EMBL" id="CCC53860.1"/>
    </source>
</evidence>
<dbReference type="EMBL" id="HE573027">
    <property type="protein sequence ID" value="CCC53860.1"/>
    <property type="molecule type" value="Genomic_DNA"/>
</dbReference>
<proteinExistence type="predicted"/>
<reference evidence="1" key="1">
    <citation type="journal article" date="2012" name="Proc. Natl. Acad. Sci. U.S.A.">
        <title>Antigenic diversity is generated by distinct evolutionary mechanisms in African trypanosome species.</title>
        <authorList>
            <person name="Jackson A.P."/>
            <person name="Berry A."/>
            <person name="Aslett M."/>
            <person name="Allison H.C."/>
            <person name="Burton P."/>
            <person name="Vavrova-Anderson J."/>
            <person name="Brown R."/>
            <person name="Browne H."/>
            <person name="Corton N."/>
            <person name="Hauser H."/>
            <person name="Gamble J."/>
            <person name="Gilderthorp R."/>
            <person name="Marcello L."/>
            <person name="McQuillan J."/>
            <person name="Otto T.D."/>
            <person name="Quail M.A."/>
            <person name="Sanders M.J."/>
            <person name="van Tonder A."/>
            <person name="Ginger M.L."/>
            <person name="Field M.C."/>
            <person name="Barry J.D."/>
            <person name="Hertz-Fowler C."/>
            <person name="Berriman M."/>
        </authorList>
    </citation>
    <scope>NUCLEOTIDE SEQUENCE</scope>
    <source>
        <strain evidence="1">Y486</strain>
    </source>
</reference>
<gene>
    <name evidence="1" type="ORF">TVY486_1113440</name>
</gene>
<protein>
    <submittedName>
        <fullName evidence="1">Uncharacterized protein</fullName>
    </submittedName>
</protein>
<dbReference type="VEuPathDB" id="TriTrypDB:TvY486_1113440"/>
<sequence>MSQNVGRVLAPTSSGLQVIQLHSRLVVGIRLHGTIAATHPRVPNQLKCRPFLHYLGRTLQRLQCDVTVFAPVAACSSTGPLSQREFPCEYRVVHDPTAGPVHAGVNNNSLTRGRSRGAAAQCNFQDYLSRIATELHTAPKRILFVDAEINYRFSPVQTVVLEAFEPQRACRRRQPQGDVAVAMEEAREVQRHTERIEAEFASTQGVPGRCRGLHWNRCAPFSSEQSNFAGREMSNEVREAALAARREDYTLVALAGMLVELAAADVAVADFLRVEPLVEKIRVPFHGEVNYLPIENCDDMEQWDWNAVEVREMEVPEVEERDEHRDMFK</sequence>
<name>G0U8D6_TRYVY</name>
<accession>G0U8D6</accession>